<dbReference type="Pfam" id="PF23559">
    <property type="entry name" value="WHD_DRP"/>
    <property type="match status" value="1"/>
</dbReference>
<protein>
    <recommendedName>
        <fullName evidence="8">NB-ARC domain-containing protein</fullName>
    </recommendedName>
</protein>
<feature type="region of interest" description="Disordered" evidence="3">
    <location>
        <begin position="560"/>
        <end position="605"/>
    </location>
</feature>
<organism evidence="6 7">
    <name type="scientific">Leersia perrieri</name>
    <dbReference type="NCBI Taxonomy" id="77586"/>
    <lineage>
        <taxon>Eukaryota</taxon>
        <taxon>Viridiplantae</taxon>
        <taxon>Streptophyta</taxon>
        <taxon>Embryophyta</taxon>
        <taxon>Tracheophyta</taxon>
        <taxon>Spermatophyta</taxon>
        <taxon>Magnoliopsida</taxon>
        <taxon>Liliopsida</taxon>
        <taxon>Poales</taxon>
        <taxon>Poaceae</taxon>
        <taxon>BOP clade</taxon>
        <taxon>Oryzoideae</taxon>
        <taxon>Oryzeae</taxon>
        <taxon>Oryzinae</taxon>
        <taxon>Leersia</taxon>
    </lineage>
</organism>
<dbReference type="SUPFAM" id="SSF52058">
    <property type="entry name" value="L domain-like"/>
    <property type="match status" value="1"/>
</dbReference>
<dbReference type="GO" id="GO:0009626">
    <property type="term" value="P:plant-type hypersensitive response"/>
    <property type="evidence" value="ECO:0007669"/>
    <property type="project" value="UniProtKB-ARBA"/>
</dbReference>
<feature type="domain" description="Disease resistance R13L4/SHOC-2-like LRR" evidence="5">
    <location>
        <begin position="307"/>
        <end position="548"/>
    </location>
</feature>
<evidence type="ECO:0000256" key="3">
    <source>
        <dbReference type="SAM" id="MobiDB-lite"/>
    </source>
</evidence>
<dbReference type="Proteomes" id="UP000032180">
    <property type="component" value="Chromosome 6"/>
</dbReference>
<dbReference type="HOGENOM" id="CLU_000837_14_5_1"/>
<evidence type="ECO:0000259" key="5">
    <source>
        <dbReference type="Pfam" id="PF23598"/>
    </source>
</evidence>
<dbReference type="InterPro" id="IPR032675">
    <property type="entry name" value="LRR_dom_sf"/>
</dbReference>
<reference evidence="7" key="2">
    <citation type="submission" date="2013-12" db="EMBL/GenBank/DDBJ databases">
        <authorList>
            <person name="Yu Y."/>
            <person name="Lee S."/>
            <person name="de Baynast K."/>
            <person name="Wissotski M."/>
            <person name="Liu L."/>
            <person name="Talag J."/>
            <person name="Goicoechea J."/>
            <person name="Angelova A."/>
            <person name="Jetty R."/>
            <person name="Kudrna D."/>
            <person name="Golser W."/>
            <person name="Rivera L."/>
            <person name="Zhang J."/>
            <person name="Wing R."/>
        </authorList>
    </citation>
    <scope>NUCLEOTIDE SEQUENCE</scope>
</reference>
<keyword evidence="2" id="KW-0611">Plant defense</keyword>
<feature type="compositionally biased region" description="Basic and acidic residues" evidence="3">
    <location>
        <begin position="593"/>
        <end position="605"/>
    </location>
</feature>
<reference evidence="6" key="3">
    <citation type="submission" date="2015-04" db="UniProtKB">
        <authorList>
            <consortium name="EnsemblPlants"/>
        </authorList>
    </citation>
    <scope>IDENTIFICATION</scope>
</reference>
<keyword evidence="7" id="KW-1185">Reference proteome</keyword>
<dbReference type="GO" id="GO:0002758">
    <property type="term" value="P:innate immune response-activating signaling pathway"/>
    <property type="evidence" value="ECO:0007669"/>
    <property type="project" value="UniProtKB-ARBA"/>
</dbReference>
<evidence type="ECO:0000313" key="7">
    <source>
        <dbReference type="Proteomes" id="UP000032180"/>
    </source>
</evidence>
<dbReference type="EnsemblPlants" id="LPERR06G09870.1">
    <property type="protein sequence ID" value="LPERR06G09870.1"/>
    <property type="gene ID" value="LPERR06G09870"/>
</dbReference>
<name>A0A0D9WPD3_9ORYZ</name>
<dbReference type="GO" id="GO:0042742">
    <property type="term" value="P:defense response to bacterium"/>
    <property type="evidence" value="ECO:0007669"/>
    <property type="project" value="UniProtKB-ARBA"/>
</dbReference>
<dbReference type="AlphaFoldDB" id="A0A0D9WPD3"/>
<sequence>MKKIATLSYNYLPSQLKPCFLYLSIFPEDIDIKRKRIVHRWIAEGFIKGKDAVKIVDVAERYFSELINRSMIQPSRFNIDGTIKSCRVHDIMRDIMISISIEENFVHLIKDNGTCVVEGNIRHVVYHKSKCRKTGLDWSHVRSFTLFGDERPKELSPSLFSPRLKMVRVLDLQDVKFGISQKDMDKIGLLRHLRYLNIRYSEGYSSIYALPRSIGKLHDLHTLDLSNTYISTLPTEISGLESLCILRFRGQGSYGVFDPDNRKLCLAALTCMPAIMASANSVDRSKIIAELHMGCSSYWSTSSSIEGVRVPRGIKNLKKLEVLQTVGINQTSSKSIEEMGELTQLKKLHVVTKGSNEKKCKVFCAIIQKLTSLKSVHVDAQALSDIGSLEWLDSISSPPPLRSLRLIGYIETPSWFRELRQLVKMQLLNCQLKEDKIFDILGELPNLMQLFIGWHAYVGEKMVFKDGAFQNLRVLLIVSQEHLKEVRFEEGTSPLMERINISECILTSGIAGIKHLPKLNEISLGHRVKVKRLGQLEGELGAHLNRPTLRLLYEERSRYDLQDTQGSPPEVAVATEPLPHNAVGENSQSNQPDDERQACNRGQND</sequence>
<dbReference type="PANTHER" id="PTHR23155">
    <property type="entry name" value="DISEASE RESISTANCE PROTEIN RP"/>
    <property type="match status" value="1"/>
</dbReference>
<evidence type="ECO:0000259" key="4">
    <source>
        <dbReference type="Pfam" id="PF23559"/>
    </source>
</evidence>
<accession>A0A0D9WPD3</accession>
<dbReference type="Gene3D" id="3.80.10.10">
    <property type="entry name" value="Ribonuclease Inhibitor"/>
    <property type="match status" value="2"/>
</dbReference>
<proteinExistence type="predicted"/>
<feature type="domain" description="Disease resistance R13L4/SHOC-2-like LRR" evidence="5">
    <location>
        <begin position="140"/>
        <end position="251"/>
    </location>
</feature>
<reference evidence="6 7" key="1">
    <citation type="submission" date="2012-08" db="EMBL/GenBank/DDBJ databases">
        <title>Oryza genome evolution.</title>
        <authorList>
            <person name="Wing R.A."/>
        </authorList>
    </citation>
    <scope>NUCLEOTIDE SEQUENCE</scope>
</reference>
<evidence type="ECO:0008006" key="8">
    <source>
        <dbReference type="Google" id="ProtNLM"/>
    </source>
</evidence>
<dbReference type="Pfam" id="PF23598">
    <property type="entry name" value="LRR_14"/>
    <property type="match status" value="2"/>
</dbReference>
<dbReference type="STRING" id="77586.A0A0D9WPD3"/>
<dbReference type="PANTHER" id="PTHR23155:SF963">
    <property type="entry name" value="OS06G0287000 PROTEIN"/>
    <property type="match status" value="1"/>
</dbReference>
<feature type="domain" description="Disease resistance protein winged helix" evidence="4">
    <location>
        <begin position="25"/>
        <end position="95"/>
    </location>
</feature>
<evidence type="ECO:0000313" key="6">
    <source>
        <dbReference type="EnsemblPlants" id="LPERR06G09870.1"/>
    </source>
</evidence>
<dbReference type="InterPro" id="IPR036388">
    <property type="entry name" value="WH-like_DNA-bd_sf"/>
</dbReference>
<dbReference type="Gramene" id="LPERR06G09870.1">
    <property type="protein sequence ID" value="LPERR06G09870.1"/>
    <property type="gene ID" value="LPERR06G09870"/>
</dbReference>
<evidence type="ECO:0000256" key="1">
    <source>
        <dbReference type="ARBA" id="ARBA00022737"/>
    </source>
</evidence>
<evidence type="ECO:0000256" key="2">
    <source>
        <dbReference type="ARBA" id="ARBA00022821"/>
    </source>
</evidence>
<dbReference type="FunFam" id="1.10.10.10:FF:000322">
    <property type="entry name" value="Probable disease resistance protein At1g63360"/>
    <property type="match status" value="1"/>
</dbReference>
<dbReference type="InterPro" id="IPR058922">
    <property type="entry name" value="WHD_DRP"/>
</dbReference>
<dbReference type="eggNOG" id="KOG4658">
    <property type="taxonomic scope" value="Eukaryota"/>
</dbReference>
<dbReference type="Gene3D" id="1.10.10.10">
    <property type="entry name" value="Winged helix-like DNA-binding domain superfamily/Winged helix DNA-binding domain"/>
    <property type="match status" value="1"/>
</dbReference>
<dbReference type="InterPro" id="IPR055414">
    <property type="entry name" value="LRR_R13L4/SHOC2-like"/>
</dbReference>
<keyword evidence="1" id="KW-0677">Repeat</keyword>
<dbReference type="InterPro" id="IPR044974">
    <property type="entry name" value="Disease_R_plants"/>
</dbReference>